<proteinExistence type="predicted"/>
<keyword evidence="1" id="KW-0472">Membrane</keyword>
<reference evidence="2" key="1">
    <citation type="submission" date="2023-03" db="EMBL/GenBank/DDBJ databases">
        <authorList>
            <person name="Steffen K."/>
            <person name="Cardenas P."/>
        </authorList>
    </citation>
    <scope>NUCLEOTIDE SEQUENCE</scope>
</reference>
<gene>
    <name evidence="2" type="ORF">GBAR_LOCUS25974</name>
</gene>
<feature type="transmembrane region" description="Helical" evidence="1">
    <location>
        <begin position="84"/>
        <end position="103"/>
    </location>
</feature>
<protein>
    <recommendedName>
        <fullName evidence="4">Copper resistance protein D domain-containing protein</fullName>
    </recommendedName>
</protein>
<dbReference type="Proteomes" id="UP001174909">
    <property type="component" value="Unassembled WGS sequence"/>
</dbReference>
<accession>A0AA35TER4</accession>
<dbReference type="AlphaFoldDB" id="A0AA35TER4"/>
<feature type="transmembrane region" description="Helical" evidence="1">
    <location>
        <begin position="135"/>
        <end position="155"/>
    </location>
</feature>
<comment type="caution">
    <text evidence="2">The sequence shown here is derived from an EMBL/GenBank/DDBJ whole genome shotgun (WGS) entry which is preliminary data.</text>
</comment>
<sequence length="161" mass="17333">MGVLDWILVIFRWGHALAAVAWVGGGAFYLLVLRPAIRRTQGVPPDTGEAIRDEFRGLVTTAIMVLLLTGAILSVARLTSEAATVSYAIVLGVKIALALYMFYAVRIVRRGDYAGQQDEGSNWLRRAARRVSSPMALLVIGIAVIGLSDVLDALIENAPVT</sequence>
<feature type="transmembrane region" description="Helical" evidence="1">
    <location>
        <begin position="6"/>
        <end position="32"/>
    </location>
</feature>
<evidence type="ECO:0000256" key="1">
    <source>
        <dbReference type="SAM" id="Phobius"/>
    </source>
</evidence>
<evidence type="ECO:0000313" key="2">
    <source>
        <dbReference type="EMBL" id="CAI8046980.1"/>
    </source>
</evidence>
<keyword evidence="3" id="KW-1185">Reference proteome</keyword>
<keyword evidence="1" id="KW-1133">Transmembrane helix</keyword>
<name>A0AA35TER4_GEOBA</name>
<keyword evidence="1" id="KW-0812">Transmembrane</keyword>
<dbReference type="EMBL" id="CASHTH010003597">
    <property type="protein sequence ID" value="CAI8046980.1"/>
    <property type="molecule type" value="Genomic_DNA"/>
</dbReference>
<organism evidence="2 3">
    <name type="scientific">Geodia barretti</name>
    <name type="common">Barrett's horny sponge</name>
    <dbReference type="NCBI Taxonomy" id="519541"/>
    <lineage>
        <taxon>Eukaryota</taxon>
        <taxon>Metazoa</taxon>
        <taxon>Porifera</taxon>
        <taxon>Demospongiae</taxon>
        <taxon>Heteroscleromorpha</taxon>
        <taxon>Tetractinellida</taxon>
        <taxon>Astrophorina</taxon>
        <taxon>Geodiidae</taxon>
        <taxon>Geodia</taxon>
    </lineage>
</organism>
<feature type="transmembrane region" description="Helical" evidence="1">
    <location>
        <begin position="58"/>
        <end position="78"/>
    </location>
</feature>
<evidence type="ECO:0008006" key="4">
    <source>
        <dbReference type="Google" id="ProtNLM"/>
    </source>
</evidence>
<evidence type="ECO:0000313" key="3">
    <source>
        <dbReference type="Proteomes" id="UP001174909"/>
    </source>
</evidence>